<dbReference type="Gene3D" id="3.40.50.1860">
    <property type="match status" value="2"/>
</dbReference>
<organism evidence="3 4">
    <name type="scientific">Marinomonas arenicola</name>
    <dbReference type="NCBI Taxonomy" id="569601"/>
    <lineage>
        <taxon>Bacteria</taxon>
        <taxon>Pseudomonadati</taxon>
        <taxon>Pseudomonadota</taxon>
        <taxon>Gammaproteobacteria</taxon>
        <taxon>Oceanospirillales</taxon>
        <taxon>Oceanospirillaceae</taxon>
        <taxon>Marinomonas</taxon>
    </lineage>
</organism>
<dbReference type="Pfam" id="PF01177">
    <property type="entry name" value="Asp_Glu_race"/>
    <property type="match status" value="1"/>
</dbReference>
<protein>
    <submittedName>
        <fullName evidence="3">Aspartate/glutamate racemase family protein</fullName>
    </submittedName>
</protein>
<dbReference type="InterPro" id="IPR004380">
    <property type="entry name" value="Asp_race"/>
</dbReference>
<dbReference type="RefSeq" id="WP_341566991.1">
    <property type="nucleotide sequence ID" value="NZ_JBAKAR010000005.1"/>
</dbReference>
<accession>A0ABU9G3Y2</accession>
<dbReference type="InterPro" id="IPR015942">
    <property type="entry name" value="Asp/Glu/hydantoin_racemase"/>
</dbReference>
<evidence type="ECO:0000313" key="4">
    <source>
        <dbReference type="Proteomes" id="UP001379949"/>
    </source>
</evidence>
<keyword evidence="2" id="KW-0413">Isomerase</keyword>
<reference evidence="3 4" key="1">
    <citation type="submission" date="2024-02" db="EMBL/GenBank/DDBJ databases">
        <title>Bacteria isolated from the canopy kelp, Nereocystis luetkeana.</title>
        <authorList>
            <person name="Pfister C.A."/>
            <person name="Younker I.T."/>
            <person name="Light S.H."/>
        </authorList>
    </citation>
    <scope>NUCLEOTIDE SEQUENCE [LARGE SCALE GENOMIC DNA]</scope>
    <source>
        <strain evidence="3 4">TI.4.07</strain>
    </source>
</reference>
<name>A0ABU9G3Y2_9GAMM</name>
<sequence>MKTIGVIGGMSWESTASYYSALNQGVAQSLGQWHSAKVIINSVDFKDIKEQQQNDEWDQMAMTLSQAAISLERAGADFFLIATNTMHKIADAVANSVSIPFIHIADSTGEALAASGVTKVGLLATRFTMEEGFYKNRLREKFAIESLVPNKQDRQFVHEVIYNELCLGKINDAARQEYLRIIDDLVAEGAQAIILGCTEIALLVKQEDTSIRLFDTAQLHCDAAVKWALQD</sequence>
<evidence type="ECO:0000256" key="2">
    <source>
        <dbReference type="ARBA" id="ARBA00023235"/>
    </source>
</evidence>
<comment type="similarity">
    <text evidence="1">Belongs to the aspartate/glutamate racemases family.</text>
</comment>
<dbReference type="EMBL" id="JBAKAR010000005">
    <property type="protein sequence ID" value="MEL0613192.1"/>
    <property type="molecule type" value="Genomic_DNA"/>
</dbReference>
<dbReference type="NCBIfam" id="TIGR00035">
    <property type="entry name" value="asp_race"/>
    <property type="match status" value="1"/>
</dbReference>
<dbReference type="PANTHER" id="PTHR21198">
    <property type="entry name" value="GLUTAMATE RACEMASE"/>
    <property type="match status" value="1"/>
</dbReference>
<evidence type="ECO:0000313" key="3">
    <source>
        <dbReference type="EMBL" id="MEL0613192.1"/>
    </source>
</evidence>
<gene>
    <name evidence="3" type="ORF">V6242_08540</name>
</gene>
<dbReference type="Proteomes" id="UP001379949">
    <property type="component" value="Unassembled WGS sequence"/>
</dbReference>
<comment type="caution">
    <text evidence="3">The sequence shown here is derived from an EMBL/GenBank/DDBJ whole genome shotgun (WGS) entry which is preliminary data.</text>
</comment>
<dbReference type="InterPro" id="IPR001920">
    <property type="entry name" value="Asp/Glu_race"/>
</dbReference>
<dbReference type="SUPFAM" id="SSF53681">
    <property type="entry name" value="Aspartate/glutamate racemase"/>
    <property type="match status" value="2"/>
</dbReference>
<evidence type="ECO:0000256" key="1">
    <source>
        <dbReference type="ARBA" id="ARBA00007847"/>
    </source>
</evidence>
<dbReference type="PANTHER" id="PTHR21198:SF7">
    <property type="entry name" value="ASPARTATE-GLUTAMATE RACEMASE FAMILY"/>
    <property type="match status" value="1"/>
</dbReference>
<keyword evidence="4" id="KW-1185">Reference proteome</keyword>
<proteinExistence type="inferred from homology"/>